<dbReference type="PANTHER" id="PTHR21666">
    <property type="entry name" value="PEPTIDASE-RELATED"/>
    <property type="match status" value="1"/>
</dbReference>
<keyword evidence="1" id="KW-0732">Signal</keyword>
<dbReference type="PANTHER" id="PTHR21666:SF289">
    <property type="entry name" value="L-ALA--D-GLU ENDOPEPTIDASE"/>
    <property type="match status" value="1"/>
</dbReference>
<dbReference type="CDD" id="cd12797">
    <property type="entry name" value="M23_peptidase"/>
    <property type="match status" value="1"/>
</dbReference>
<gene>
    <name evidence="3" type="ORF">EXM22_04595</name>
</gene>
<dbReference type="OrthoDB" id="305469at2"/>
<feature type="domain" description="M23ase beta-sheet core" evidence="2">
    <location>
        <begin position="194"/>
        <end position="288"/>
    </location>
</feature>
<dbReference type="InterPro" id="IPR050570">
    <property type="entry name" value="Cell_wall_metabolism_enzyme"/>
</dbReference>
<dbReference type="InterPro" id="IPR016047">
    <property type="entry name" value="M23ase_b-sheet_dom"/>
</dbReference>
<dbReference type="EMBL" id="CP036150">
    <property type="protein sequence ID" value="QEN07302.1"/>
    <property type="molecule type" value="Genomic_DNA"/>
</dbReference>
<evidence type="ECO:0000256" key="1">
    <source>
        <dbReference type="ARBA" id="ARBA00022729"/>
    </source>
</evidence>
<dbReference type="Gene3D" id="2.70.70.10">
    <property type="entry name" value="Glucose Permease (Domain IIA)"/>
    <property type="match status" value="1"/>
</dbReference>
<evidence type="ECO:0000259" key="2">
    <source>
        <dbReference type="Pfam" id="PF01551"/>
    </source>
</evidence>
<dbReference type="GO" id="GO:0004222">
    <property type="term" value="F:metalloendopeptidase activity"/>
    <property type="evidence" value="ECO:0007669"/>
    <property type="project" value="TreeGrafter"/>
</dbReference>
<dbReference type="RefSeq" id="WP_149485384.1">
    <property type="nucleotide sequence ID" value="NZ_CP036150.1"/>
</dbReference>
<evidence type="ECO:0000313" key="4">
    <source>
        <dbReference type="Proteomes" id="UP000324209"/>
    </source>
</evidence>
<evidence type="ECO:0000313" key="3">
    <source>
        <dbReference type="EMBL" id="QEN07302.1"/>
    </source>
</evidence>
<name>A0A5C1QMB8_9SPIO</name>
<proteinExistence type="predicted"/>
<sequence length="297" mass="33829">MKQLFLVLLVMNSYVVFGQYPLISETSNFRDRLFKQQQIETESWYYNEAQGMALPPLSIYRYKPKKGDTLIMLSAAFNLPLDTLATINGFENIGDFSEDKEILVPSAPGLYIYKDSRSSWMENLRGSLKDQTALTIILNLNNEKHEVDYYQGMTLSSQQRTRFVLPLFLSPLKERIITSAYGYRNHPVTGVWGLHKGTDYRASVGSPVFSCADGFVLSTGELEDYGKFIILQHKNGYTSMYSHLSKILVERNQRILEGVKIAETGNTGLSTGPHLHFEIRQYNKTVDPENLLLKGQE</sequence>
<dbReference type="InterPro" id="IPR011055">
    <property type="entry name" value="Dup_hybrid_motif"/>
</dbReference>
<dbReference type="KEGG" id="ock:EXM22_04595"/>
<organism evidence="3 4">
    <name type="scientific">Oceanispirochaeta crateris</name>
    <dbReference type="NCBI Taxonomy" id="2518645"/>
    <lineage>
        <taxon>Bacteria</taxon>
        <taxon>Pseudomonadati</taxon>
        <taxon>Spirochaetota</taxon>
        <taxon>Spirochaetia</taxon>
        <taxon>Spirochaetales</taxon>
        <taxon>Spirochaetaceae</taxon>
        <taxon>Oceanispirochaeta</taxon>
    </lineage>
</organism>
<dbReference type="AlphaFoldDB" id="A0A5C1QMB8"/>
<accession>A0A5C1QMB8</accession>
<protein>
    <submittedName>
        <fullName evidence="3">M23 family metallopeptidase</fullName>
    </submittedName>
</protein>
<dbReference type="Pfam" id="PF01551">
    <property type="entry name" value="Peptidase_M23"/>
    <property type="match status" value="1"/>
</dbReference>
<dbReference type="SUPFAM" id="SSF51261">
    <property type="entry name" value="Duplicated hybrid motif"/>
    <property type="match status" value="1"/>
</dbReference>
<keyword evidence="4" id="KW-1185">Reference proteome</keyword>
<dbReference type="Proteomes" id="UP000324209">
    <property type="component" value="Chromosome"/>
</dbReference>
<reference evidence="3 4" key="1">
    <citation type="submission" date="2019-02" db="EMBL/GenBank/DDBJ databases">
        <title>Complete Genome Sequence and Methylome Analysis of free living Spirochaetas.</title>
        <authorList>
            <person name="Fomenkov A."/>
            <person name="Dubinina G."/>
            <person name="Leshcheva N."/>
            <person name="Mikheeva N."/>
            <person name="Grabovich M."/>
            <person name="Vincze T."/>
            <person name="Roberts R.J."/>
        </authorList>
    </citation>
    <scope>NUCLEOTIDE SEQUENCE [LARGE SCALE GENOMIC DNA]</scope>
    <source>
        <strain evidence="3 4">K2</strain>
    </source>
</reference>